<reference evidence="2 3" key="1">
    <citation type="submission" date="2019-10" db="EMBL/GenBank/DDBJ databases">
        <title>Alkaliphilus serpentinus sp. nov. and Alkaliphilus pronyensis sp. nov., two novel anaerobic alkaliphilic species isolated from the serpentinized-hosted hydrothermal field of the Prony Bay (New Caledonia).</title>
        <authorList>
            <person name="Postec A."/>
        </authorList>
    </citation>
    <scope>NUCLEOTIDE SEQUENCE [LARGE SCALE GENOMIC DNA]</scope>
    <source>
        <strain evidence="2 3">LacT</strain>
    </source>
</reference>
<evidence type="ECO:0000259" key="1">
    <source>
        <dbReference type="Pfam" id="PF10105"/>
    </source>
</evidence>
<proteinExistence type="predicted"/>
<organism evidence="2 3">
    <name type="scientific">Alkaliphilus serpentinus</name>
    <dbReference type="NCBI Taxonomy" id="1482731"/>
    <lineage>
        <taxon>Bacteria</taxon>
        <taxon>Bacillati</taxon>
        <taxon>Bacillota</taxon>
        <taxon>Clostridia</taxon>
        <taxon>Peptostreptococcales</taxon>
        <taxon>Natronincolaceae</taxon>
        <taxon>Alkaliphilus</taxon>
    </lineage>
</organism>
<dbReference type="RefSeq" id="WP_151865159.1">
    <property type="nucleotide sequence ID" value="NZ_WBZB01000013.1"/>
</dbReference>
<dbReference type="InterPro" id="IPR018768">
    <property type="entry name" value="DUF2344"/>
</dbReference>
<protein>
    <submittedName>
        <fullName evidence="2">DUF2344 domain-containing protein</fullName>
    </submittedName>
</protein>
<dbReference type="OrthoDB" id="9780488at2"/>
<keyword evidence="3" id="KW-1185">Reference proteome</keyword>
<name>A0A833HQ11_9FIRM</name>
<dbReference type="EMBL" id="WBZB01000013">
    <property type="protein sequence ID" value="KAB3531432.1"/>
    <property type="molecule type" value="Genomic_DNA"/>
</dbReference>
<evidence type="ECO:0000313" key="2">
    <source>
        <dbReference type="EMBL" id="KAB3531432.1"/>
    </source>
</evidence>
<gene>
    <name evidence="2" type="ORF">F8153_04435</name>
</gene>
<accession>A0A833HQ11</accession>
<dbReference type="AlphaFoldDB" id="A0A833HQ11"/>
<comment type="caution">
    <text evidence="2">The sequence shown here is derived from an EMBL/GenBank/DDBJ whole genome shotgun (WGS) entry which is preliminary data.</text>
</comment>
<dbReference type="Proteomes" id="UP000465601">
    <property type="component" value="Unassembled WGS sequence"/>
</dbReference>
<sequence>MFKIRSRFVKEDDIIFISHLDLVRVFERAMRRGNIPISYSKGFNPHPIMAFATALGVGVSSQGEYIDIQLDKEVHTEEFKTTLNAVLPKGLKIIESKYISKDEDSLMSIISRSLYMVKFKITENIDFNVVHAAIDEFLSREEIIEEKEKKIKGRKYDVKIQRKNIRPNIYQMQLLSVEENTVILKMNLATGSVANLKPEVVVKKLKEDSLLPIDVESIRIQRLELYKEVEGQWVTPLDVLKRI</sequence>
<feature type="domain" description="DUF2344" evidence="1">
    <location>
        <begin position="3"/>
        <end position="198"/>
    </location>
</feature>
<evidence type="ECO:0000313" key="3">
    <source>
        <dbReference type="Proteomes" id="UP000465601"/>
    </source>
</evidence>
<dbReference type="Pfam" id="PF10105">
    <property type="entry name" value="DUF2344"/>
    <property type="match status" value="1"/>
</dbReference>
<dbReference type="NCBIfam" id="TIGR03936">
    <property type="entry name" value="sam_1_link_chp"/>
    <property type="match status" value="1"/>
</dbReference>